<accession>A0A915KUK0</accession>
<name>A0A915KUK0_ROMCU</name>
<reference evidence="2" key="1">
    <citation type="submission" date="2022-11" db="UniProtKB">
        <authorList>
            <consortium name="WormBaseParasite"/>
        </authorList>
    </citation>
    <scope>IDENTIFICATION</scope>
</reference>
<dbReference type="AlphaFoldDB" id="A0A915KUK0"/>
<protein>
    <submittedName>
        <fullName evidence="2">Uncharacterized protein</fullName>
    </submittedName>
</protein>
<dbReference type="Proteomes" id="UP000887565">
    <property type="component" value="Unplaced"/>
</dbReference>
<keyword evidence="1" id="KW-1185">Reference proteome</keyword>
<sequence length="79" mass="8803">MVIAAIIKLGRTKIEFRSSYHQLLINLLSSDAAYFAMFLIGSLPNISSYTCQKVFNEIGSHLLGFGKLVDLKSLGVYYL</sequence>
<dbReference type="WBParaSite" id="nRc.2.0.1.t42151-RA">
    <property type="protein sequence ID" value="nRc.2.0.1.t42151-RA"/>
    <property type="gene ID" value="nRc.2.0.1.g42151"/>
</dbReference>
<organism evidence="1 2">
    <name type="scientific">Romanomermis culicivorax</name>
    <name type="common">Nematode worm</name>
    <dbReference type="NCBI Taxonomy" id="13658"/>
    <lineage>
        <taxon>Eukaryota</taxon>
        <taxon>Metazoa</taxon>
        <taxon>Ecdysozoa</taxon>
        <taxon>Nematoda</taxon>
        <taxon>Enoplea</taxon>
        <taxon>Dorylaimia</taxon>
        <taxon>Mermithida</taxon>
        <taxon>Mermithoidea</taxon>
        <taxon>Mermithidae</taxon>
        <taxon>Romanomermis</taxon>
    </lineage>
</organism>
<evidence type="ECO:0000313" key="1">
    <source>
        <dbReference type="Proteomes" id="UP000887565"/>
    </source>
</evidence>
<evidence type="ECO:0000313" key="2">
    <source>
        <dbReference type="WBParaSite" id="nRc.2.0.1.t42151-RA"/>
    </source>
</evidence>
<proteinExistence type="predicted"/>